<keyword evidence="2" id="KW-0694">RNA-binding</keyword>
<dbReference type="PANTHER" id="PTHR11538">
    <property type="entry name" value="PHENYLALANYL-TRNA SYNTHETASE"/>
    <property type="match status" value="1"/>
</dbReference>
<evidence type="ECO:0000256" key="1">
    <source>
        <dbReference type="PROSITE-ProRule" id="PRU00042"/>
    </source>
</evidence>
<keyword evidence="1" id="KW-0863">Zinc-finger</keyword>
<dbReference type="GO" id="GO:0070475">
    <property type="term" value="P:rRNA base methylation"/>
    <property type="evidence" value="ECO:0007669"/>
    <property type="project" value="InterPro"/>
</dbReference>
<sequence length="681" mass="74078">MAALARSVLTVGDGDLSFSLALCRAFASNVQVIATTWLTEEELENRYHSAARVREELLRCGAVVLHRVDACNLAASLPKERPMAVIFNFPHLGDVAGDGHEPRSMHVRQHQALLAHFFRSAADLTEGEIHVTLCGEQPSLWALHKLAAASGLRELRSYAPAAIDDFTKGAFSGFRMQPPEPAWQCRRRWRNGSLGFVHWACRYGYEHRRHEGEQQMNISNCTTFVFGMNPCESVPAMSATLACSTVCGVCHQEFDDVESLVQHMQAPALPIRDTNAHSCPTCGRAFGSQRALEQHAQSCQRTPTPLKQECGYRDMAHVHEATDKLVRLDIAITSEAGLRLSHLARQFEKLRRYLTSKAAVKRAIARGELTLNSEHVEETRILKAGDIVTLCLDRTREALDATTARARDVKMVAPKAMPRADWQVSRSTCPEGVAVVWKPAGMRSLGSHAGTLQSSLPLLPEVSEVARFNRLLPLSRLEIGCCGLSLVALTAEMHQLLAEWLTLGRVVHTFRAMLHGSLGEAGTTLALTAEGADHEEASSTEECPSGAQKPAAAAAKAVSKVVCYVVAEQNGMSIVDLQTVASSGRCCGSLCHLMRRQGTPVVGDRLARRASSGGIRGKRSGRGIGELGGVTTSKRRLQIECVGIAASNEDGGEFLDVRICRQGHTPSNHASSESEDEPEKV</sequence>
<evidence type="ECO:0000313" key="4">
    <source>
        <dbReference type="EMBL" id="CAE7367393.1"/>
    </source>
</evidence>
<dbReference type="GO" id="GO:0005737">
    <property type="term" value="C:cytoplasm"/>
    <property type="evidence" value="ECO:0007669"/>
    <property type="project" value="TreeGrafter"/>
</dbReference>
<dbReference type="Pfam" id="PF10354">
    <property type="entry name" value="BMT5-like"/>
    <property type="match status" value="1"/>
</dbReference>
<proteinExistence type="predicted"/>
<dbReference type="PANTHER" id="PTHR11538:SF26">
    <property type="entry name" value="FERREDOXIN-FOLD ANTICODON-BINDING DOMAIN-CONTAINING PROTEIN 1"/>
    <property type="match status" value="1"/>
</dbReference>
<evidence type="ECO:0000256" key="2">
    <source>
        <dbReference type="PROSITE-ProRule" id="PRU00182"/>
    </source>
</evidence>
<dbReference type="InterPro" id="IPR019446">
    <property type="entry name" value="BMT5-like"/>
</dbReference>
<dbReference type="EMBL" id="CAJNDS010002195">
    <property type="protein sequence ID" value="CAE7367393.1"/>
    <property type="molecule type" value="Genomic_DNA"/>
</dbReference>
<dbReference type="GO" id="GO:0003723">
    <property type="term" value="F:RNA binding"/>
    <property type="evidence" value="ECO:0007669"/>
    <property type="project" value="UniProtKB-KW"/>
</dbReference>
<dbReference type="OrthoDB" id="418747at2759"/>
<name>A0A812PRM2_9DINO</name>
<gene>
    <name evidence="4" type="ORF">SNAT2548_LOCUS19972</name>
</gene>
<evidence type="ECO:0000259" key="3">
    <source>
        <dbReference type="PROSITE" id="PS50157"/>
    </source>
</evidence>
<dbReference type="GO" id="GO:0009982">
    <property type="term" value="F:pseudouridine synthase activity"/>
    <property type="evidence" value="ECO:0007669"/>
    <property type="project" value="InterPro"/>
</dbReference>
<reference evidence="4" key="1">
    <citation type="submission" date="2021-02" db="EMBL/GenBank/DDBJ databases">
        <authorList>
            <person name="Dougan E. K."/>
            <person name="Rhodes N."/>
            <person name="Thang M."/>
            <person name="Chan C."/>
        </authorList>
    </citation>
    <scope>NUCLEOTIDE SEQUENCE</scope>
</reference>
<dbReference type="InterPro" id="IPR013087">
    <property type="entry name" value="Znf_C2H2_type"/>
</dbReference>
<evidence type="ECO:0000313" key="5">
    <source>
        <dbReference type="Proteomes" id="UP000604046"/>
    </source>
</evidence>
<dbReference type="GO" id="GO:0001522">
    <property type="term" value="P:pseudouridine synthesis"/>
    <property type="evidence" value="ECO:0007669"/>
    <property type="project" value="InterPro"/>
</dbReference>
<feature type="domain" description="C2H2-type" evidence="3">
    <location>
        <begin position="277"/>
        <end position="305"/>
    </location>
</feature>
<dbReference type="SUPFAM" id="SSF55120">
    <property type="entry name" value="Pseudouridine synthase"/>
    <property type="match status" value="1"/>
</dbReference>
<organism evidence="4 5">
    <name type="scientific">Symbiodinium natans</name>
    <dbReference type="NCBI Taxonomy" id="878477"/>
    <lineage>
        <taxon>Eukaryota</taxon>
        <taxon>Sar</taxon>
        <taxon>Alveolata</taxon>
        <taxon>Dinophyceae</taxon>
        <taxon>Suessiales</taxon>
        <taxon>Symbiodiniaceae</taxon>
        <taxon>Symbiodinium</taxon>
    </lineage>
</organism>
<dbReference type="InterPro" id="IPR020103">
    <property type="entry name" value="PsdUridine_synth_cat_dom_sf"/>
</dbReference>
<keyword evidence="5" id="KW-1185">Reference proteome</keyword>
<comment type="caution">
    <text evidence="4">The sequence shown here is derived from an EMBL/GenBank/DDBJ whole genome shotgun (WGS) entry which is preliminary data.</text>
</comment>
<dbReference type="PROSITE" id="PS50889">
    <property type="entry name" value="S4"/>
    <property type="match status" value="1"/>
</dbReference>
<accession>A0A812PRM2</accession>
<dbReference type="GO" id="GO:0008270">
    <property type="term" value="F:zinc ion binding"/>
    <property type="evidence" value="ECO:0007669"/>
    <property type="project" value="UniProtKB-KW"/>
</dbReference>
<keyword evidence="1" id="KW-0479">Metal-binding</keyword>
<dbReference type="Proteomes" id="UP000604046">
    <property type="component" value="Unassembled WGS sequence"/>
</dbReference>
<dbReference type="Gene3D" id="3.30.2350.10">
    <property type="entry name" value="Pseudouridine synthase"/>
    <property type="match status" value="1"/>
</dbReference>
<dbReference type="AlphaFoldDB" id="A0A812PRM2"/>
<dbReference type="PROSITE" id="PS50157">
    <property type="entry name" value="ZINC_FINGER_C2H2_2"/>
    <property type="match status" value="1"/>
</dbReference>
<dbReference type="GO" id="GO:0070042">
    <property type="term" value="F:rRNA (uridine-N3-)-methyltransferase activity"/>
    <property type="evidence" value="ECO:0007669"/>
    <property type="project" value="InterPro"/>
</dbReference>
<protein>
    <recommendedName>
        <fullName evidence="3">C2H2-type domain-containing protein</fullName>
    </recommendedName>
</protein>
<dbReference type="Gene3D" id="3.30.160.60">
    <property type="entry name" value="Classic Zinc Finger"/>
    <property type="match status" value="1"/>
</dbReference>
<keyword evidence="1" id="KW-0862">Zinc</keyword>